<keyword evidence="3" id="KW-1185">Reference proteome</keyword>
<reference evidence="2" key="2">
    <citation type="submission" date="2021-12" db="EMBL/GenBank/DDBJ databases">
        <title>Resequencing data analysis of finger millet.</title>
        <authorList>
            <person name="Hatakeyama M."/>
            <person name="Aluri S."/>
            <person name="Balachadran M.T."/>
            <person name="Sivarajan S.R."/>
            <person name="Poveda L."/>
            <person name="Shimizu-Inatsugi R."/>
            <person name="Schlapbach R."/>
            <person name="Sreeman S.M."/>
            <person name="Shimizu K.K."/>
        </authorList>
    </citation>
    <scope>NUCLEOTIDE SEQUENCE</scope>
</reference>
<evidence type="ECO:0000313" key="3">
    <source>
        <dbReference type="Proteomes" id="UP001054889"/>
    </source>
</evidence>
<reference evidence="2" key="1">
    <citation type="journal article" date="2018" name="DNA Res.">
        <title>Multiple hybrid de novo genome assembly of finger millet, an orphan allotetraploid crop.</title>
        <authorList>
            <person name="Hatakeyama M."/>
            <person name="Aluri S."/>
            <person name="Balachadran M.T."/>
            <person name="Sivarajan S.R."/>
            <person name="Patrignani A."/>
            <person name="Gruter S."/>
            <person name="Poveda L."/>
            <person name="Shimizu-Inatsugi R."/>
            <person name="Baeten J."/>
            <person name="Francoijs K.J."/>
            <person name="Nataraja K.N."/>
            <person name="Reddy Y.A.N."/>
            <person name="Phadnis S."/>
            <person name="Ravikumar R.L."/>
            <person name="Schlapbach R."/>
            <person name="Sreeman S.M."/>
            <person name="Shimizu K.K."/>
        </authorList>
    </citation>
    <scope>NUCLEOTIDE SEQUENCE</scope>
</reference>
<organism evidence="2 3">
    <name type="scientific">Eleusine coracana subsp. coracana</name>
    <dbReference type="NCBI Taxonomy" id="191504"/>
    <lineage>
        <taxon>Eukaryota</taxon>
        <taxon>Viridiplantae</taxon>
        <taxon>Streptophyta</taxon>
        <taxon>Embryophyta</taxon>
        <taxon>Tracheophyta</taxon>
        <taxon>Spermatophyta</taxon>
        <taxon>Magnoliopsida</taxon>
        <taxon>Liliopsida</taxon>
        <taxon>Poales</taxon>
        <taxon>Poaceae</taxon>
        <taxon>PACMAD clade</taxon>
        <taxon>Chloridoideae</taxon>
        <taxon>Cynodonteae</taxon>
        <taxon>Eleusininae</taxon>
        <taxon>Eleusine</taxon>
    </lineage>
</organism>
<dbReference type="EMBL" id="BQKI01000008">
    <property type="protein sequence ID" value="GJN00980.1"/>
    <property type="molecule type" value="Genomic_DNA"/>
</dbReference>
<name>A0AAV5CS62_ELECO</name>
<sequence length="113" mass="12461">MNHIRHAPEPAGLPLVHRSFVVPRLTSAAYKFTGGRSGPCCRNKVSNCSDHRLLDPTLAGMACFIAADEEENMSPARENSSENTPEHLKNASFFQGRGTGRRPYSSYPAVFRL</sequence>
<gene>
    <name evidence="2" type="primary">ga18208</name>
    <name evidence="2" type="ORF">PR202_ga18208</name>
</gene>
<proteinExistence type="predicted"/>
<dbReference type="AlphaFoldDB" id="A0AAV5CS62"/>
<evidence type="ECO:0000256" key="1">
    <source>
        <dbReference type="SAM" id="MobiDB-lite"/>
    </source>
</evidence>
<dbReference type="Proteomes" id="UP001054889">
    <property type="component" value="Unassembled WGS sequence"/>
</dbReference>
<feature type="region of interest" description="Disordered" evidence="1">
    <location>
        <begin position="72"/>
        <end position="113"/>
    </location>
</feature>
<protein>
    <submittedName>
        <fullName evidence="2">Uncharacterized protein</fullName>
    </submittedName>
</protein>
<evidence type="ECO:0000313" key="2">
    <source>
        <dbReference type="EMBL" id="GJN00980.1"/>
    </source>
</evidence>
<comment type="caution">
    <text evidence="2">The sequence shown here is derived from an EMBL/GenBank/DDBJ whole genome shotgun (WGS) entry which is preliminary data.</text>
</comment>
<accession>A0AAV5CS62</accession>